<feature type="transmembrane region" description="Helical" evidence="2">
    <location>
        <begin position="37"/>
        <end position="58"/>
    </location>
</feature>
<keyword evidence="2" id="KW-0812">Transmembrane</keyword>
<dbReference type="EMBL" id="AP014800">
    <property type="protein sequence ID" value="BAQ71219.1"/>
    <property type="molecule type" value="Genomic_DNA"/>
</dbReference>
<dbReference type="AlphaFoldDB" id="A0A0D6AXT7"/>
<evidence type="ECO:0000313" key="4">
    <source>
        <dbReference type="EMBL" id="BAQ71219.1"/>
    </source>
</evidence>
<name>A0A0D6AXT7_RHOSU</name>
<proteinExistence type="predicted"/>
<dbReference type="PATRIC" id="fig|35806.4.peg.4201"/>
<gene>
    <name evidence="3" type="ORF">NHU_00067</name>
    <name evidence="4" type="ORF">NHU_04097</name>
</gene>
<accession>A0A0D6AXT7</accession>
<organism evidence="3 5">
    <name type="scientific">Rhodovulum sulfidophilum</name>
    <name type="common">Rhodobacter sulfidophilus</name>
    <dbReference type="NCBI Taxonomy" id="35806"/>
    <lineage>
        <taxon>Bacteria</taxon>
        <taxon>Pseudomonadati</taxon>
        <taxon>Pseudomonadota</taxon>
        <taxon>Alphaproteobacteria</taxon>
        <taxon>Rhodobacterales</taxon>
        <taxon>Paracoccaceae</taxon>
        <taxon>Rhodovulum</taxon>
    </lineage>
</organism>
<feature type="region of interest" description="Disordered" evidence="1">
    <location>
        <begin position="1"/>
        <end position="23"/>
    </location>
</feature>
<evidence type="ECO:0000313" key="3">
    <source>
        <dbReference type="EMBL" id="BAQ67239.1"/>
    </source>
</evidence>
<evidence type="ECO:0000313" key="5">
    <source>
        <dbReference type="Proteomes" id="UP000064912"/>
    </source>
</evidence>
<dbReference type="KEGG" id="rsu:NHU_00067"/>
<keyword evidence="2" id="KW-0472">Membrane</keyword>
<reference evidence="3 5" key="1">
    <citation type="submission" date="2015-02" db="EMBL/GenBank/DDBJ databases">
        <title>Genome sequene of Rhodovulum sulfidophilum DSM 2351.</title>
        <authorList>
            <person name="Nagao N."/>
        </authorList>
    </citation>
    <scope>NUCLEOTIDE SEQUENCE [LARGE SCALE GENOMIC DNA]</scope>
    <source>
        <strain evidence="3 5">DSM 2351</strain>
    </source>
</reference>
<sequence length="79" mass="8593">MIGPLRTAEALDPISTPQGRAEARDRRRAILREAARAARWLAWTSLGLLVIGLIGHVADKAIGQVIHDMHGSEVSQWAS</sequence>
<dbReference type="Proteomes" id="UP000064912">
    <property type="component" value="Chromosome"/>
</dbReference>
<protein>
    <submittedName>
        <fullName evidence="3">Uncharacterized protein</fullName>
    </submittedName>
</protein>
<evidence type="ECO:0000256" key="1">
    <source>
        <dbReference type="SAM" id="MobiDB-lite"/>
    </source>
</evidence>
<keyword evidence="2" id="KW-1133">Transmembrane helix</keyword>
<dbReference type="KEGG" id="rsu:NHU_04097"/>
<evidence type="ECO:0000256" key="2">
    <source>
        <dbReference type="SAM" id="Phobius"/>
    </source>
</evidence>
<dbReference type="EMBL" id="AP014800">
    <property type="protein sequence ID" value="BAQ67239.1"/>
    <property type="molecule type" value="Genomic_DNA"/>
</dbReference>